<proteinExistence type="inferred from homology"/>
<evidence type="ECO:0000256" key="5">
    <source>
        <dbReference type="ARBA" id="ARBA00022980"/>
    </source>
</evidence>
<dbReference type="SUPFAM" id="SSF54843">
    <property type="entry name" value="Ribosomal protein L22"/>
    <property type="match status" value="1"/>
</dbReference>
<organism evidence="11 12">
    <name type="scientific">Biomphalaria glabrata</name>
    <name type="common">Bloodfluke planorb</name>
    <name type="synonym">Freshwater snail</name>
    <dbReference type="NCBI Taxonomy" id="6526"/>
    <lineage>
        <taxon>Eukaryota</taxon>
        <taxon>Metazoa</taxon>
        <taxon>Spiralia</taxon>
        <taxon>Lophotrochozoa</taxon>
        <taxon>Mollusca</taxon>
        <taxon>Gastropoda</taxon>
        <taxon>Heterobranchia</taxon>
        <taxon>Euthyneura</taxon>
        <taxon>Panpulmonata</taxon>
        <taxon>Hygrophila</taxon>
        <taxon>Lymnaeoidea</taxon>
        <taxon>Planorbidae</taxon>
        <taxon>Biomphalaria</taxon>
    </lineage>
</organism>
<dbReference type="InterPro" id="IPR018260">
    <property type="entry name" value="Ribosomal_uL22_CS"/>
</dbReference>
<dbReference type="GO" id="GO:0022627">
    <property type="term" value="C:cytosolic small ribosomal subunit"/>
    <property type="evidence" value="ECO:0007669"/>
    <property type="project" value="TreeGrafter"/>
</dbReference>
<evidence type="ECO:0000256" key="6">
    <source>
        <dbReference type="ARBA" id="ARBA00023274"/>
    </source>
</evidence>
<dbReference type="InterPro" id="IPR004044">
    <property type="entry name" value="KH_dom_type_2"/>
</dbReference>
<dbReference type="VEuPathDB" id="VectorBase:BGLB006684"/>
<dbReference type="Pfam" id="PF00237">
    <property type="entry name" value="Ribosomal_L22"/>
    <property type="match status" value="1"/>
</dbReference>
<dbReference type="EnsemblMetazoa" id="BGLB006684-RB">
    <property type="protein sequence ID" value="BGLB006684-PB"/>
    <property type="gene ID" value="BGLB006684"/>
</dbReference>
<feature type="domain" description="KH type-2" evidence="10">
    <location>
        <begin position="43"/>
        <end position="112"/>
    </location>
</feature>
<evidence type="ECO:0000313" key="12">
    <source>
        <dbReference type="Proteomes" id="UP000076420"/>
    </source>
</evidence>
<keyword evidence="3" id="KW-0699">rRNA-binding</keyword>
<evidence type="ECO:0000256" key="3">
    <source>
        <dbReference type="ARBA" id="ARBA00022730"/>
    </source>
</evidence>
<dbReference type="GO" id="GO:0019843">
    <property type="term" value="F:rRNA binding"/>
    <property type="evidence" value="ECO:0007669"/>
    <property type="project" value="UniProtKB-KW"/>
</dbReference>
<evidence type="ECO:0000256" key="8">
    <source>
        <dbReference type="PROSITE-ProRule" id="PRU00118"/>
    </source>
</evidence>
<dbReference type="InterPro" id="IPR001351">
    <property type="entry name" value="Ribosomal_uS3_C"/>
</dbReference>
<dbReference type="InterPro" id="IPR005704">
    <property type="entry name" value="Ribosomal_uS3_bac-typ"/>
</dbReference>
<dbReference type="InterPro" id="IPR015946">
    <property type="entry name" value="KH_dom-like_a/b"/>
</dbReference>
<dbReference type="InterPro" id="IPR001063">
    <property type="entry name" value="Ribosomal_uL22"/>
</dbReference>
<evidence type="ECO:0000256" key="7">
    <source>
        <dbReference type="ARBA" id="ARBA00035154"/>
    </source>
</evidence>
<evidence type="ECO:0000256" key="4">
    <source>
        <dbReference type="ARBA" id="ARBA00022884"/>
    </source>
</evidence>
<dbReference type="Pfam" id="PF07650">
    <property type="entry name" value="KH_2"/>
    <property type="match status" value="1"/>
</dbReference>
<dbReference type="Gene3D" id="3.30.300.20">
    <property type="match status" value="1"/>
</dbReference>
<comment type="similarity">
    <text evidence="2">Belongs to the universal ribosomal protein uS3 family.</text>
</comment>
<comment type="similarity">
    <text evidence="1 9">Belongs to the universal ribosomal protein uL22 family.</text>
</comment>
<sequence>MVGDGPTLKRMHPRARGRSGAILKRSCNINITLSDNKVEDSRIREAITKIAGKKNISEILIERIDDCPNIVVMTAMPGLVLKKNGEGLESIKKELTQNLKLKKYNVEIQEVENLNLDAQSVASSVAEQIENRVSHRVAQKKAIANVMGAGALGIKIKVSGRLGGVDMAREEGYTRGKVPMQTLRGQISYGFAEAKTKYGQVGVKV</sequence>
<evidence type="ECO:0000256" key="9">
    <source>
        <dbReference type="RuleBase" id="RU004005"/>
    </source>
</evidence>
<dbReference type="Gene3D" id="3.30.1140.32">
    <property type="entry name" value="Ribosomal protein S3, C-terminal domain"/>
    <property type="match status" value="1"/>
</dbReference>
<keyword evidence="5 9" id="KW-0689">Ribosomal protein</keyword>
<dbReference type="InterPro" id="IPR036394">
    <property type="entry name" value="Ribosomal_uL22_sf"/>
</dbReference>
<dbReference type="SUPFAM" id="SSF54821">
    <property type="entry name" value="Ribosomal protein S3 C-terminal domain"/>
    <property type="match status" value="1"/>
</dbReference>
<evidence type="ECO:0000259" key="10">
    <source>
        <dbReference type="PROSITE" id="PS50823"/>
    </source>
</evidence>
<dbReference type="AlphaFoldDB" id="A0A2C9JR51"/>
<dbReference type="GO" id="GO:0003735">
    <property type="term" value="F:structural constituent of ribosome"/>
    <property type="evidence" value="ECO:0007669"/>
    <property type="project" value="InterPro"/>
</dbReference>
<evidence type="ECO:0000256" key="2">
    <source>
        <dbReference type="ARBA" id="ARBA00010761"/>
    </source>
</evidence>
<protein>
    <recommendedName>
        <fullName evidence="7">Small ribosomal subunit protein uS3c</fullName>
    </recommendedName>
</protein>
<dbReference type="GO" id="GO:0006412">
    <property type="term" value="P:translation"/>
    <property type="evidence" value="ECO:0007669"/>
    <property type="project" value="InterPro"/>
</dbReference>
<dbReference type="Proteomes" id="UP000076420">
    <property type="component" value="Unassembled WGS sequence"/>
</dbReference>
<reference evidence="11" key="1">
    <citation type="submission" date="2020-05" db="UniProtKB">
        <authorList>
            <consortium name="EnsemblMetazoa"/>
        </authorList>
    </citation>
    <scope>IDENTIFICATION</scope>
    <source>
        <strain evidence="11">BB02</strain>
    </source>
</reference>
<name>A0A2C9JR51_BIOGL</name>
<accession>A0A2C9JR51</accession>
<dbReference type="InterPro" id="IPR057258">
    <property type="entry name" value="Ribosomal_uS3"/>
</dbReference>
<dbReference type="PANTHER" id="PTHR11760:SF19">
    <property type="entry name" value="SMALL RIBOSOMAL SUBUNIT PROTEIN US3C"/>
    <property type="match status" value="1"/>
</dbReference>
<keyword evidence="4 8" id="KW-0694">RNA-binding</keyword>
<keyword evidence="6 9" id="KW-0687">Ribonucleoprotein</keyword>
<dbReference type="InterPro" id="IPR036419">
    <property type="entry name" value="Ribosomal_S3_C_sf"/>
</dbReference>
<dbReference type="STRING" id="6526.A0A2C9JR51"/>
<dbReference type="PROSITE" id="PS00464">
    <property type="entry name" value="RIBOSOMAL_L22"/>
    <property type="match status" value="1"/>
</dbReference>
<dbReference type="NCBIfam" id="TIGR01009">
    <property type="entry name" value="rpsC_bact"/>
    <property type="match status" value="1"/>
</dbReference>
<dbReference type="SUPFAM" id="SSF54814">
    <property type="entry name" value="Prokaryotic type KH domain (KH-domain type II)"/>
    <property type="match status" value="1"/>
</dbReference>
<dbReference type="Gene3D" id="3.90.470.10">
    <property type="entry name" value="Ribosomal protein L22/L17"/>
    <property type="match status" value="1"/>
</dbReference>
<dbReference type="PROSITE" id="PS50823">
    <property type="entry name" value="KH_TYPE_2"/>
    <property type="match status" value="1"/>
</dbReference>
<dbReference type="InterPro" id="IPR009019">
    <property type="entry name" value="KH_sf_prok-type"/>
</dbReference>
<evidence type="ECO:0000313" key="11">
    <source>
        <dbReference type="EnsemblMetazoa" id="BGLB006684-PB"/>
    </source>
</evidence>
<dbReference type="Pfam" id="PF00189">
    <property type="entry name" value="Ribosomal_S3_C"/>
    <property type="match status" value="1"/>
</dbReference>
<evidence type="ECO:0000256" key="1">
    <source>
        <dbReference type="ARBA" id="ARBA00009451"/>
    </source>
</evidence>
<dbReference type="PANTHER" id="PTHR11760">
    <property type="entry name" value="30S/40S RIBOSOMAL PROTEIN S3"/>
    <property type="match status" value="1"/>
</dbReference>
<gene>
    <name evidence="11" type="primary">106064495</name>
</gene>